<dbReference type="InterPro" id="IPR017896">
    <property type="entry name" value="4Fe4S_Fe-S-bd"/>
</dbReference>
<keyword evidence="8" id="KW-0812">Transmembrane</keyword>
<dbReference type="PROSITE" id="PS00198">
    <property type="entry name" value="4FE4S_FER_1"/>
    <property type="match status" value="1"/>
</dbReference>
<dbReference type="InterPro" id="IPR051684">
    <property type="entry name" value="Electron_Trans/Redox"/>
</dbReference>
<name>A0A7U6GJH1_9GAMM</name>
<accession>A0A7U6GJH1</accession>
<feature type="transmembrane region" description="Helical" evidence="8">
    <location>
        <begin position="33"/>
        <end position="50"/>
    </location>
</feature>
<keyword evidence="3" id="KW-0479">Metal-binding</keyword>
<dbReference type="RefSeq" id="WP_041068048.1">
    <property type="nucleotide sequence ID" value="NZ_AP012273.1"/>
</dbReference>
<protein>
    <submittedName>
        <fullName evidence="10">Ferredoxin-type protein NapH</fullName>
    </submittedName>
</protein>
<dbReference type="PROSITE" id="PS51379">
    <property type="entry name" value="4FE4S_FER_2"/>
    <property type="match status" value="2"/>
</dbReference>
<evidence type="ECO:0000313" key="11">
    <source>
        <dbReference type="Proteomes" id="UP000031631"/>
    </source>
</evidence>
<dbReference type="GO" id="GO:0051539">
    <property type="term" value="F:4 iron, 4 sulfur cluster binding"/>
    <property type="evidence" value="ECO:0007669"/>
    <property type="project" value="UniProtKB-KW"/>
</dbReference>
<feature type="transmembrane region" description="Helical" evidence="8">
    <location>
        <begin position="139"/>
        <end position="159"/>
    </location>
</feature>
<keyword evidence="4" id="KW-0677">Repeat</keyword>
<dbReference type="Proteomes" id="UP000031631">
    <property type="component" value="Chromosome"/>
</dbReference>
<evidence type="ECO:0000256" key="4">
    <source>
        <dbReference type="ARBA" id="ARBA00022737"/>
    </source>
</evidence>
<evidence type="ECO:0000256" key="2">
    <source>
        <dbReference type="ARBA" id="ARBA00022485"/>
    </source>
</evidence>
<dbReference type="Pfam" id="PF12838">
    <property type="entry name" value="Fer4_7"/>
    <property type="match status" value="1"/>
</dbReference>
<evidence type="ECO:0000256" key="8">
    <source>
        <dbReference type="SAM" id="Phobius"/>
    </source>
</evidence>
<dbReference type="PANTHER" id="PTHR30176:SF3">
    <property type="entry name" value="FERREDOXIN-TYPE PROTEIN NAPH"/>
    <property type="match status" value="1"/>
</dbReference>
<dbReference type="PANTHER" id="PTHR30176">
    <property type="entry name" value="FERREDOXIN-TYPE PROTEIN NAPH"/>
    <property type="match status" value="1"/>
</dbReference>
<dbReference type="InterPro" id="IPR011886">
    <property type="entry name" value="NapH_MauN"/>
</dbReference>
<evidence type="ECO:0000256" key="5">
    <source>
        <dbReference type="ARBA" id="ARBA00022982"/>
    </source>
</evidence>
<evidence type="ECO:0000256" key="7">
    <source>
        <dbReference type="ARBA" id="ARBA00023014"/>
    </source>
</evidence>
<dbReference type="EMBL" id="AP012273">
    <property type="protein sequence ID" value="BAO44838.1"/>
    <property type="molecule type" value="Genomic_DNA"/>
</dbReference>
<feature type="transmembrane region" description="Helical" evidence="8">
    <location>
        <begin position="70"/>
        <end position="98"/>
    </location>
</feature>
<gene>
    <name evidence="10" type="ORF">TBH_C1923</name>
</gene>
<evidence type="ECO:0000259" key="9">
    <source>
        <dbReference type="PROSITE" id="PS51379"/>
    </source>
</evidence>
<evidence type="ECO:0000256" key="3">
    <source>
        <dbReference type="ARBA" id="ARBA00022723"/>
    </source>
</evidence>
<keyword evidence="5" id="KW-0249">Electron transport</keyword>
<dbReference type="KEGG" id="tbn:TBH_C1923"/>
<evidence type="ECO:0000256" key="6">
    <source>
        <dbReference type="ARBA" id="ARBA00023004"/>
    </source>
</evidence>
<sequence>MANMPQDVGKEAVRAKGWIGAHKWLILRRISQIGILAAFVAGPWFGLWIVKGNLASSLTLDTLPLTDPYILLQAMVSGVTPETAGILGAVIVLVFYALVGGRVYCSWVCPVNMVTDAAAWLRRKLGIRGSSHASRSTRYWVLALTLILPLITGGIVWELVNPVSIMFRGIVFSMGLAWVLVLAIFLFDLLVSRDGWCGHYCPVGAFYSLLSTRAIVRVSAVNREACDDCMDCFSVCPEPQVIKPALKGAAKGVGPVIQANQCTNCGRCIDVCAVDVFQFGNRYSNASKTGIKSGEEYSKHTV</sequence>
<feature type="domain" description="4Fe-4S ferredoxin-type" evidence="9">
    <location>
        <begin position="217"/>
        <end position="247"/>
    </location>
</feature>
<proteinExistence type="predicted"/>
<keyword evidence="2" id="KW-0004">4Fe-4S</keyword>
<dbReference type="GO" id="GO:0005886">
    <property type="term" value="C:plasma membrane"/>
    <property type="evidence" value="ECO:0007669"/>
    <property type="project" value="TreeGrafter"/>
</dbReference>
<evidence type="ECO:0000256" key="1">
    <source>
        <dbReference type="ARBA" id="ARBA00022448"/>
    </source>
</evidence>
<keyword evidence="11" id="KW-1185">Reference proteome</keyword>
<dbReference type="SUPFAM" id="SSF54862">
    <property type="entry name" value="4Fe-4S ferredoxins"/>
    <property type="match status" value="1"/>
</dbReference>
<keyword evidence="8" id="KW-1133">Transmembrane helix</keyword>
<keyword evidence="8" id="KW-0472">Membrane</keyword>
<keyword evidence="7" id="KW-0411">Iron-sulfur</keyword>
<dbReference type="OrthoDB" id="9806398at2"/>
<dbReference type="InterPro" id="IPR017900">
    <property type="entry name" value="4Fe4S_Fe_S_CS"/>
</dbReference>
<dbReference type="GO" id="GO:0046872">
    <property type="term" value="F:metal ion binding"/>
    <property type="evidence" value="ECO:0007669"/>
    <property type="project" value="UniProtKB-KW"/>
</dbReference>
<organism evidence="10 11">
    <name type="scientific">Thiolapillus brandeum</name>
    <dbReference type="NCBI Taxonomy" id="1076588"/>
    <lineage>
        <taxon>Bacteria</taxon>
        <taxon>Pseudomonadati</taxon>
        <taxon>Pseudomonadota</taxon>
        <taxon>Gammaproteobacteria</taxon>
        <taxon>Chromatiales</taxon>
        <taxon>Sedimenticolaceae</taxon>
        <taxon>Thiolapillus</taxon>
    </lineage>
</organism>
<feature type="domain" description="4Fe-4S ferredoxin-type" evidence="9">
    <location>
        <begin position="253"/>
        <end position="282"/>
    </location>
</feature>
<dbReference type="NCBIfam" id="TIGR02163">
    <property type="entry name" value="napH"/>
    <property type="match status" value="1"/>
</dbReference>
<dbReference type="Pfam" id="PF12801">
    <property type="entry name" value="Fer4_5"/>
    <property type="match status" value="2"/>
</dbReference>
<feature type="transmembrane region" description="Helical" evidence="8">
    <location>
        <begin position="165"/>
        <end position="187"/>
    </location>
</feature>
<keyword evidence="6" id="KW-0408">Iron</keyword>
<dbReference type="AlphaFoldDB" id="A0A7U6GJH1"/>
<evidence type="ECO:0000313" key="10">
    <source>
        <dbReference type="EMBL" id="BAO44838.1"/>
    </source>
</evidence>
<dbReference type="Gene3D" id="3.30.70.20">
    <property type="match status" value="1"/>
</dbReference>
<dbReference type="NCBIfam" id="NF007013">
    <property type="entry name" value="PRK09477.1"/>
    <property type="match status" value="1"/>
</dbReference>
<reference evidence="10 11" key="1">
    <citation type="journal article" date="2014" name="PLoS ONE">
        <title>Physiological and genomic features of a novel sulfur-oxidizing gammaproteobacterium belonging to a previously uncultivated symbiotic lineage isolated from a hydrothermal vent.</title>
        <authorList>
            <person name="Nunoura T."/>
            <person name="Takaki Y."/>
            <person name="Kazama H."/>
            <person name="Kakuta J."/>
            <person name="Shimamura S."/>
            <person name="Makita H."/>
            <person name="Hirai M."/>
            <person name="Miyazaki M."/>
            <person name="Takai K."/>
        </authorList>
    </citation>
    <scope>NUCLEOTIDE SEQUENCE [LARGE SCALE GENOMIC DNA]</scope>
    <source>
        <strain evidence="10 11">Hiromi1</strain>
    </source>
</reference>
<keyword evidence="1" id="KW-0813">Transport</keyword>